<reference evidence="1 2" key="2">
    <citation type="submission" date="2019-09" db="EMBL/GenBank/DDBJ databases">
        <authorList>
            <person name="Jin C."/>
        </authorList>
    </citation>
    <scope>NUCLEOTIDE SEQUENCE [LARGE SCALE GENOMIC DNA]</scope>
    <source>
        <strain evidence="1 2">AN110305</strain>
    </source>
</reference>
<dbReference type="AlphaFoldDB" id="A0A5B2W5Z1"/>
<accession>A0A5B2W5Z1</accession>
<feature type="non-terminal residue" evidence="1">
    <location>
        <position position="69"/>
    </location>
</feature>
<proteinExistence type="predicted"/>
<protein>
    <submittedName>
        <fullName evidence="1">Uncharacterized protein</fullName>
    </submittedName>
</protein>
<comment type="caution">
    <text evidence="1">The sequence shown here is derived from an EMBL/GenBank/DDBJ whole genome shotgun (WGS) entry which is preliminary data.</text>
</comment>
<sequence length="69" mass="7566">VVDRGFPTPPLSIGDRAKQDALAAYRGMWQDFVAAGTTSDWQTPRRGQHATGIALTNMSRSLYADHYNG</sequence>
<name>A0A5B2W5Z1_9PSEU</name>
<evidence type="ECO:0000313" key="1">
    <source>
        <dbReference type="EMBL" id="KAA2246002.1"/>
    </source>
</evidence>
<dbReference type="EMBL" id="VUOB01000152">
    <property type="protein sequence ID" value="KAA2246002.1"/>
    <property type="molecule type" value="Genomic_DNA"/>
</dbReference>
<organism evidence="1 2">
    <name type="scientific">Solihabitans fulvus</name>
    <dbReference type="NCBI Taxonomy" id="1892852"/>
    <lineage>
        <taxon>Bacteria</taxon>
        <taxon>Bacillati</taxon>
        <taxon>Actinomycetota</taxon>
        <taxon>Actinomycetes</taxon>
        <taxon>Pseudonocardiales</taxon>
        <taxon>Pseudonocardiaceae</taxon>
        <taxon>Solihabitans</taxon>
    </lineage>
</organism>
<reference evidence="1 2" key="1">
    <citation type="submission" date="2019-09" db="EMBL/GenBank/DDBJ databases">
        <title>Goodfellowia gen. nov., a new genus of the Pseudonocardineae related to Actinoalloteichus, containing Goodfellowia coeruleoviolacea gen. nov., comb. nov. gen. nov., comb. nov.</title>
        <authorList>
            <person name="Labeda D."/>
        </authorList>
    </citation>
    <scope>NUCLEOTIDE SEQUENCE [LARGE SCALE GENOMIC DNA]</scope>
    <source>
        <strain evidence="1 2">AN110305</strain>
    </source>
</reference>
<feature type="non-terminal residue" evidence="1">
    <location>
        <position position="1"/>
    </location>
</feature>
<evidence type="ECO:0000313" key="2">
    <source>
        <dbReference type="Proteomes" id="UP000323454"/>
    </source>
</evidence>
<gene>
    <name evidence="1" type="ORF">F0L68_40915</name>
</gene>
<keyword evidence="2" id="KW-1185">Reference proteome</keyword>
<dbReference type="Proteomes" id="UP000323454">
    <property type="component" value="Unassembled WGS sequence"/>
</dbReference>